<evidence type="ECO:0000313" key="1">
    <source>
        <dbReference type="EMBL" id="LAB12730.1"/>
    </source>
</evidence>
<proteinExistence type="predicted"/>
<dbReference type="AlphaFoldDB" id="A0A2D4KVL4"/>
<name>A0A2D4KVL4_9SAUR</name>
<reference evidence="1" key="2">
    <citation type="submission" date="2017-11" db="EMBL/GenBank/DDBJ databases">
        <title>Coralsnake Venomics: Analyses of Venom Gland Transcriptomes and Proteomes of Six Brazilian Taxa.</title>
        <authorList>
            <person name="Aird S.D."/>
            <person name="Jorge da Silva N."/>
            <person name="Qiu L."/>
            <person name="Villar-Briones A."/>
            <person name="Aparecida-Saddi V."/>
            <person name="Campos-Telles M.P."/>
            <person name="Grau M."/>
            <person name="Mikheyev A.S."/>
        </authorList>
    </citation>
    <scope>NUCLEOTIDE SEQUENCE</scope>
    <source>
        <tissue evidence="1">Venom_gland</tissue>
    </source>
</reference>
<dbReference type="EMBL" id="IACL01089415">
    <property type="protein sequence ID" value="LAB12730.1"/>
    <property type="molecule type" value="Transcribed_RNA"/>
</dbReference>
<sequence>MCPEAFKLLSIQQRASSPFLNLNFRDYLPSFSCRILSVPSEISSGISRVASHFAIFNACSSLFFLFFLSIKVSPAIFCNPISNVPREPPKSPPITLPPIRPLKPNCILNKLPVQARIEYNQTKPVQFQYSKVLLSHFYFLLILI</sequence>
<organism evidence="1">
    <name type="scientific">Micrurus paraensis</name>
    <dbReference type="NCBI Taxonomy" id="1970185"/>
    <lineage>
        <taxon>Eukaryota</taxon>
        <taxon>Metazoa</taxon>
        <taxon>Chordata</taxon>
        <taxon>Craniata</taxon>
        <taxon>Vertebrata</taxon>
        <taxon>Euteleostomi</taxon>
        <taxon>Lepidosauria</taxon>
        <taxon>Squamata</taxon>
        <taxon>Bifurcata</taxon>
        <taxon>Unidentata</taxon>
        <taxon>Episquamata</taxon>
        <taxon>Toxicofera</taxon>
        <taxon>Serpentes</taxon>
        <taxon>Colubroidea</taxon>
        <taxon>Elapidae</taxon>
        <taxon>Elapinae</taxon>
        <taxon>Micrurus</taxon>
    </lineage>
</organism>
<accession>A0A2D4KVL4</accession>
<reference evidence="1" key="1">
    <citation type="submission" date="2017-07" db="EMBL/GenBank/DDBJ databases">
        <authorList>
            <person name="Mikheyev A."/>
            <person name="Grau M."/>
        </authorList>
    </citation>
    <scope>NUCLEOTIDE SEQUENCE</scope>
    <source>
        <tissue evidence="1">Venom_gland</tissue>
    </source>
</reference>
<protein>
    <submittedName>
        <fullName evidence="1">Uncharacterized protein</fullName>
    </submittedName>
</protein>